<name>K4D7B1_SOLLC</name>
<dbReference type="Gramene" id="Solyc11g027660.1.1">
    <property type="protein sequence ID" value="Solyc11g027660.1.1"/>
    <property type="gene ID" value="Solyc11g027660.1"/>
</dbReference>
<dbReference type="Proteomes" id="UP000004994">
    <property type="component" value="Chromosome 11"/>
</dbReference>
<evidence type="ECO:0000313" key="1">
    <source>
        <dbReference type="EnsemblPlants" id="Solyc11g027660.1.1"/>
    </source>
</evidence>
<dbReference type="PhylomeDB" id="K4D7B1"/>
<dbReference type="EnsemblPlants" id="Solyc11g027660.1.1">
    <property type="protein sequence ID" value="Solyc11g027660.1.1"/>
    <property type="gene ID" value="Solyc11g027660.1"/>
</dbReference>
<dbReference type="PaxDb" id="4081-Solyc11g027660.1.1"/>
<organism evidence="1">
    <name type="scientific">Solanum lycopersicum</name>
    <name type="common">Tomato</name>
    <name type="synonym">Lycopersicon esculentum</name>
    <dbReference type="NCBI Taxonomy" id="4081"/>
    <lineage>
        <taxon>Eukaryota</taxon>
        <taxon>Viridiplantae</taxon>
        <taxon>Streptophyta</taxon>
        <taxon>Embryophyta</taxon>
        <taxon>Tracheophyta</taxon>
        <taxon>Spermatophyta</taxon>
        <taxon>Magnoliopsida</taxon>
        <taxon>eudicotyledons</taxon>
        <taxon>Gunneridae</taxon>
        <taxon>Pentapetalae</taxon>
        <taxon>asterids</taxon>
        <taxon>lamiids</taxon>
        <taxon>Solanales</taxon>
        <taxon>Solanaceae</taxon>
        <taxon>Solanoideae</taxon>
        <taxon>Solaneae</taxon>
        <taxon>Solanum</taxon>
        <taxon>Solanum subgen. Lycopersicon</taxon>
    </lineage>
</organism>
<dbReference type="AlphaFoldDB" id="K4D7B1"/>
<protein>
    <submittedName>
        <fullName evidence="1">Uncharacterized protein</fullName>
    </submittedName>
</protein>
<proteinExistence type="predicted"/>
<reference evidence="1" key="1">
    <citation type="journal article" date="2012" name="Nature">
        <title>The tomato genome sequence provides insights into fleshy fruit evolution.</title>
        <authorList>
            <consortium name="Tomato Genome Consortium"/>
        </authorList>
    </citation>
    <scope>NUCLEOTIDE SEQUENCE [LARGE SCALE GENOMIC DNA]</scope>
    <source>
        <strain evidence="1">cv. Heinz 1706</strain>
    </source>
</reference>
<accession>K4D7B1</accession>
<dbReference type="eggNOG" id="ENOG502S7YN">
    <property type="taxonomic scope" value="Eukaryota"/>
</dbReference>
<reference evidence="1" key="2">
    <citation type="submission" date="2015-06" db="UniProtKB">
        <authorList>
            <consortium name="EnsemblPlants"/>
        </authorList>
    </citation>
    <scope>IDENTIFICATION</scope>
    <source>
        <strain evidence="1">cv. Heinz 1706</strain>
    </source>
</reference>
<sequence length="130" mass="14631">MACHALRHSTVNAVQGNFLQSMPILRGPWQMPLGRGRAAYADPFERQRAESQWIVAVRPLCHIQYPVAYLSRLQRILPAAPWKLYFKAVTATLMLRQLSQRHVPLGAIGSYCGSASGRREHASLLVRILI</sequence>
<dbReference type="HOGENOM" id="CLU_1941749_0_0_1"/>
<evidence type="ECO:0000313" key="2">
    <source>
        <dbReference type="Proteomes" id="UP000004994"/>
    </source>
</evidence>
<dbReference type="InParanoid" id="K4D7B1"/>
<keyword evidence="2" id="KW-1185">Reference proteome</keyword>